<keyword evidence="1" id="KW-0812">Transmembrane</keyword>
<protein>
    <submittedName>
        <fullName evidence="2">Uncharacterized protein</fullName>
    </submittedName>
</protein>
<reference evidence="2" key="2">
    <citation type="journal article" date="2015" name="Fish Shellfish Immunol.">
        <title>Early steps in the European eel (Anguilla anguilla)-Vibrio vulnificus interaction in the gills: Role of the RtxA13 toxin.</title>
        <authorList>
            <person name="Callol A."/>
            <person name="Pajuelo D."/>
            <person name="Ebbesson L."/>
            <person name="Teles M."/>
            <person name="MacKenzie S."/>
            <person name="Amaro C."/>
        </authorList>
    </citation>
    <scope>NUCLEOTIDE SEQUENCE</scope>
</reference>
<evidence type="ECO:0000256" key="1">
    <source>
        <dbReference type="SAM" id="Phobius"/>
    </source>
</evidence>
<accession>A0A0E9T2S4</accession>
<sequence>MSQKLSLVAWVTMTIKRYIIYVYFF</sequence>
<organism evidence="2">
    <name type="scientific">Anguilla anguilla</name>
    <name type="common">European freshwater eel</name>
    <name type="synonym">Muraena anguilla</name>
    <dbReference type="NCBI Taxonomy" id="7936"/>
    <lineage>
        <taxon>Eukaryota</taxon>
        <taxon>Metazoa</taxon>
        <taxon>Chordata</taxon>
        <taxon>Craniata</taxon>
        <taxon>Vertebrata</taxon>
        <taxon>Euteleostomi</taxon>
        <taxon>Actinopterygii</taxon>
        <taxon>Neopterygii</taxon>
        <taxon>Teleostei</taxon>
        <taxon>Anguilliformes</taxon>
        <taxon>Anguillidae</taxon>
        <taxon>Anguilla</taxon>
    </lineage>
</organism>
<evidence type="ECO:0000313" key="2">
    <source>
        <dbReference type="EMBL" id="JAH47921.1"/>
    </source>
</evidence>
<reference evidence="2" key="1">
    <citation type="submission" date="2014-11" db="EMBL/GenBank/DDBJ databases">
        <authorList>
            <person name="Amaro Gonzalez C."/>
        </authorList>
    </citation>
    <scope>NUCLEOTIDE SEQUENCE</scope>
</reference>
<name>A0A0E9T2S4_ANGAN</name>
<dbReference type="EMBL" id="GBXM01060656">
    <property type="protein sequence ID" value="JAH47921.1"/>
    <property type="molecule type" value="Transcribed_RNA"/>
</dbReference>
<proteinExistence type="predicted"/>
<dbReference type="AlphaFoldDB" id="A0A0E9T2S4"/>
<keyword evidence="1" id="KW-1133">Transmembrane helix</keyword>
<keyword evidence="1" id="KW-0472">Membrane</keyword>
<feature type="transmembrane region" description="Helical" evidence="1">
    <location>
        <begin position="7"/>
        <end position="24"/>
    </location>
</feature>